<organism evidence="1 2">
    <name type="scientific">Reinekea marinisedimentorum</name>
    <dbReference type="NCBI Taxonomy" id="230495"/>
    <lineage>
        <taxon>Bacteria</taxon>
        <taxon>Pseudomonadati</taxon>
        <taxon>Pseudomonadota</taxon>
        <taxon>Gammaproteobacteria</taxon>
        <taxon>Oceanospirillales</taxon>
        <taxon>Saccharospirillaceae</taxon>
        <taxon>Reinekea</taxon>
    </lineage>
</organism>
<dbReference type="EMBL" id="SLZR01000036">
    <property type="protein sequence ID" value="TCS35202.1"/>
    <property type="molecule type" value="Genomic_DNA"/>
</dbReference>
<evidence type="ECO:0000313" key="2">
    <source>
        <dbReference type="Proteomes" id="UP000295793"/>
    </source>
</evidence>
<dbReference type="RefSeq" id="WP_132704261.1">
    <property type="nucleotide sequence ID" value="NZ_SLZR01000036.1"/>
</dbReference>
<dbReference type="OrthoDB" id="2081093at2"/>
<dbReference type="SUPFAM" id="SSF81301">
    <property type="entry name" value="Nucleotidyltransferase"/>
    <property type="match status" value="1"/>
</dbReference>
<dbReference type="Proteomes" id="UP000295793">
    <property type="component" value="Unassembled WGS sequence"/>
</dbReference>
<evidence type="ECO:0008006" key="3">
    <source>
        <dbReference type="Google" id="ProtNLM"/>
    </source>
</evidence>
<reference evidence="1 2" key="1">
    <citation type="submission" date="2019-03" db="EMBL/GenBank/DDBJ databases">
        <title>Genomic Encyclopedia of Archaeal and Bacterial Type Strains, Phase II (KMG-II): from individual species to whole genera.</title>
        <authorList>
            <person name="Goeker M."/>
        </authorList>
    </citation>
    <scope>NUCLEOTIDE SEQUENCE [LARGE SCALE GENOMIC DNA]</scope>
    <source>
        <strain evidence="1 2">DSM 15388</strain>
    </source>
</reference>
<dbReference type="InterPro" id="IPR043519">
    <property type="entry name" value="NT_sf"/>
</dbReference>
<dbReference type="Gene3D" id="3.30.460.40">
    <property type="match status" value="1"/>
</dbReference>
<gene>
    <name evidence="1" type="ORF">BCF53_1367</name>
</gene>
<name>A0A4R3HS97_9GAMM</name>
<sequence length="136" mass="15890">MWHKVIPEICKKLEELDVRYHADASSSLFVCGFEFEMEDFDVTVEWGTIEIVRNAFESLNPTQVSGTNPKQFRFEFMGRKIDVMSYESDTGIGAYAERQLIEFSGAKIWTKIPSFYLSRMRKDHPVRNAALRYFKS</sequence>
<evidence type="ECO:0000313" key="1">
    <source>
        <dbReference type="EMBL" id="TCS35202.1"/>
    </source>
</evidence>
<accession>A0A4R3HS97</accession>
<keyword evidence="2" id="KW-1185">Reference proteome</keyword>
<proteinExistence type="predicted"/>
<comment type="caution">
    <text evidence="1">The sequence shown here is derived from an EMBL/GenBank/DDBJ whole genome shotgun (WGS) entry which is preliminary data.</text>
</comment>
<protein>
    <recommendedName>
        <fullName evidence="3">Nucleotidyltransferase AbiEii toxin of type IV toxin-antitoxin system</fullName>
    </recommendedName>
</protein>
<dbReference type="AlphaFoldDB" id="A0A4R3HS97"/>